<evidence type="ECO:0000256" key="2">
    <source>
        <dbReference type="ARBA" id="ARBA00022679"/>
    </source>
</evidence>
<dbReference type="Gene3D" id="3.30.200.20">
    <property type="entry name" value="Phosphorylase Kinase, domain 1"/>
    <property type="match status" value="1"/>
</dbReference>
<evidence type="ECO:0000256" key="4">
    <source>
        <dbReference type="ARBA" id="ARBA00022777"/>
    </source>
</evidence>
<dbReference type="Proteomes" id="UP000636709">
    <property type="component" value="Unassembled WGS sequence"/>
</dbReference>
<keyword evidence="5 6" id="KW-0067">ATP-binding</keyword>
<evidence type="ECO:0000256" key="7">
    <source>
        <dbReference type="SAM" id="Phobius"/>
    </source>
</evidence>
<feature type="transmembrane region" description="Helical" evidence="7">
    <location>
        <begin position="13"/>
        <end position="35"/>
    </location>
</feature>
<dbReference type="InterPro" id="IPR011009">
    <property type="entry name" value="Kinase-like_dom_sf"/>
</dbReference>
<dbReference type="AlphaFoldDB" id="A0A835AUS9"/>
<keyword evidence="7" id="KW-1133">Transmembrane helix</keyword>
<keyword evidence="10" id="KW-1185">Reference proteome</keyword>
<name>A0A835AUS9_9POAL</name>
<evidence type="ECO:0000256" key="6">
    <source>
        <dbReference type="PROSITE-ProRule" id="PRU10141"/>
    </source>
</evidence>
<accession>A0A835AUS9</accession>
<keyword evidence="3 6" id="KW-0547">Nucleotide-binding</keyword>
<dbReference type="OrthoDB" id="778574at2759"/>
<comment type="caution">
    <text evidence="9">The sequence shown here is derived from an EMBL/GenBank/DDBJ whole genome shotgun (WGS) entry which is preliminary data.</text>
</comment>
<sequence length="157" mass="17693">MSSNYIAGIKNKIWIIAVSVSLVLLIFSIFVAFMWTRSRHSDKGNNHSASQEVADTDGPVTIWRVEETSSEFSMFDFSQIADSTNKFSDGNKLGEGGFGRVYKGQLPNGLEIAVKRLNPHSGQGLNEFKTEIQLIAKLQHTNLVRLWDAVLKEERRY</sequence>
<reference evidence="9" key="1">
    <citation type="submission" date="2020-07" db="EMBL/GenBank/DDBJ databases">
        <title>Genome sequence and genetic diversity analysis of an under-domesticated orphan crop, white fonio (Digitaria exilis).</title>
        <authorList>
            <person name="Bennetzen J.L."/>
            <person name="Chen S."/>
            <person name="Ma X."/>
            <person name="Wang X."/>
            <person name="Yssel A.E.J."/>
            <person name="Chaluvadi S.R."/>
            <person name="Johnson M."/>
            <person name="Gangashetty P."/>
            <person name="Hamidou F."/>
            <person name="Sanogo M.D."/>
            <person name="Zwaenepoel A."/>
            <person name="Wallace J."/>
            <person name="Van De Peer Y."/>
            <person name="Van Deynze A."/>
        </authorList>
    </citation>
    <scope>NUCLEOTIDE SEQUENCE</scope>
    <source>
        <tissue evidence="9">Leaves</tissue>
    </source>
</reference>
<dbReference type="FunFam" id="3.30.200.20:FF:000162">
    <property type="entry name" value="Adenine nucleotide alpha hydrolase-like domain kinase"/>
    <property type="match status" value="1"/>
</dbReference>
<dbReference type="GO" id="GO:0004674">
    <property type="term" value="F:protein serine/threonine kinase activity"/>
    <property type="evidence" value="ECO:0007669"/>
    <property type="project" value="UniProtKB-KW"/>
</dbReference>
<gene>
    <name evidence="9" type="ORF">HU200_051469</name>
</gene>
<dbReference type="InterPro" id="IPR017441">
    <property type="entry name" value="Protein_kinase_ATP_BS"/>
</dbReference>
<evidence type="ECO:0000259" key="8">
    <source>
        <dbReference type="PROSITE" id="PS50011"/>
    </source>
</evidence>
<dbReference type="GO" id="GO:0005524">
    <property type="term" value="F:ATP binding"/>
    <property type="evidence" value="ECO:0007669"/>
    <property type="project" value="UniProtKB-UniRule"/>
</dbReference>
<evidence type="ECO:0000313" key="10">
    <source>
        <dbReference type="Proteomes" id="UP000636709"/>
    </source>
</evidence>
<evidence type="ECO:0000256" key="3">
    <source>
        <dbReference type="ARBA" id="ARBA00022741"/>
    </source>
</evidence>
<feature type="binding site" evidence="6">
    <location>
        <position position="115"/>
    </location>
    <ligand>
        <name>ATP</name>
        <dbReference type="ChEBI" id="CHEBI:30616"/>
    </ligand>
</feature>
<organism evidence="9 10">
    <name type="scientific">Digitaria exilis</name>
    <dbReference type="NCBI Taxonomy" id="1010633"/>
    <lineage>
        <taxon>Eukaryota</taxon>
        <taxon>Viridiplantae</taxon>
        <taxon>Streptophyta</taxon>
        <taxon>Embryophyta</taxon>
        <taxon>Tracheophyta</taxon>
        <taxon>Spermatophyta</taxon>
        <taxon>Magnoliopsida</taxon>
        <taxon>Liliopsida</taxon>
        <taxon>Poales</taxon>
        <taxon>Poaceae</taxon>
        <taxon>PACMAD clade</taxon>
        <taxon>Panicoideae</taxon>
        <taxon>Panicodae</taxon>
        <taxon>Paniceae</taxon>
        <taxon>Anthephorinae</taxon>
        <taxon>Digitaria</taxon>
    </lineage>
</organism>
<dbReference type="PANTHER" id="PTHR27002">
    <property type="entry name" value="RECEPTOR-LIKE SERINE/THREONINE-PROTEIN KINASE SD1-8"/>
    <property type="match status" value="1"/>
</dbReference>
<evidence type="ECO:0000256" key="1">
    <source>
        <dbReference type="ARBA" id="ARBA00022527"/>
    </source>
</evidence>
<evidence type="ECO:0000256" key="5">
    <source>
        <dbReference type="ARBA" id="ARBA00022840"/>
    </source>
</evidence>
<dbReference type="EMBL" id="JACEFO010002272">
    <property type="protein sequence ID" value="KAF8669143.1"/>
    <property type="molecule type" value="Genomic_DNA"/>
</dbReference>
<proteinExistence type="predicted"/>
<keyword evidence="1" id="KW-0723">Serine/threonine-protein kinase</keyword>
<keyword evidence="7" id="KW-0472">Membrane</keyword>
<keyword evidence="7" id="KW-0812">Transmembrane</keyword>
<dbReference type="GO" id="GO:0005886">
    <property type="term" value="C:plasma membrane"/>
    <property type="evidence" value="ECO:0007669"/>
    <property type="project" value="TreeGrafter"/>
</dbReference>
<dbReference type="PANTHER" id="PTHR27002:SF1058">
    <property type="entry name" value="OS01G0568800 PROTEIN"/>
    <property type="match status" value="1"/>
</dbReference>
<keyword evidence="4" id="KW-0418">Kinase</keyword>
<keyword evidence="2" id="KW-0808">Transferase</keyword>
<protein>
    <recommendedName>
        <fullName evidence="8">Protein kinase domain-containing protein</fullName>
    </recommendedName>
</protein>
<dbReference type="Pfam" id="PF07714">
    <property type="entry name" value="PK_Tyr_Ser-Thr"/>
    <property type="match status" value="1"/>
</dbReference>
<dbReference type="InterPro" id="IPR001245">
    <property type="entry name" value="Ser-Thr/Tyr_kinase_cat_dom"/>
</dbReference>
<feature type="domain" description="Protein kinase" evidence="8">
    <location>
        <begin position="87"/>
        <end position="157"/>
    </location>
</feature>
<dbReference type="InterPro" id="IPR000719">
    <property type="entry name" value="Prot_kinase_dom"/>
</dbReference>
<dbReference type="SUPFAM" id="SSF56112">
    <property type="entry name" value="Protein kinase-like (PK-like)"/>
    <property type="match status" value="1"/>
</dbReference>
<dbReference type="PROSITE" id="PS50011">
    <property type="entry name" value="PROTEIN_KINASE_DOM"/>
    <property type="match status" value="1"/>
</dbReference>
<dbReference type="PROSITE" id="PS00107">
    <property type="entry name" value="PROTEIN_KINASE_ATP"/>
    <property type="match status" value="1"/>
</dbReference>
<evidence type="ECO:0000313" key="9">
    <source>
        <dbReference type="EMBL" id="KAF8669143.1"/>
    </source>
</evidence>